<gene>
    <name evidence="1" type="ORF">SMTD_LOCUS10943</name>
</gene>
<evidence type="ECO:0000313" key="1">
    <source>
        <dbReference type="EMBL" id="VDP56520.1"/>
    </source>
</evidence>
<proteinExistence type="predicted"/>
<evidence type="ECO:0000313" key="2">
    <source>
        <dbReference type="Proteomes" id="UP000269396"/>
    </source>
</evidence>
<organism evidence="1 2">
    <name type="scientific">Schistosoma mattheei</name>
    <dbReference type="NCBI Taxonomy" id="31246"/>
    <lineage>
        <taxon>Eukaryota</taxon>
        <taxon>Metazoa</taxon>
        <taxon>Spiralia</taxon>
        <taxon>Lophotrochozoa</taxon>
        <taxon>Platyhelminthes</taxon>
        <taxon>Trematoda</taxon>
        <taxon>Digenea</taxon>
        <taxon>Strigeidida</taxon>
        <taxon>Schistosomatoidea</taxon>
        <taxon>Schistosomatidae</taxon>
        <taxon>Schistosoma</taxon>
    </lineage>
</organism>
<sequence length="38" mass="4797">MILFFLFFQIYIFQIVETWTYNICLNSLIFLDYILYSF</sequence>
<protein>
    <submittedName>
        <fullName evidence="1">Uncharacterized protein</fullName>
    </submittedName>
</protein>
<dbReference type="AlphaFoldDB" id="A0A183P9A7"/>
<keyword evidence="2" id="KW-1185">Reference proteome</keyword>
<dbReference type="Proteomes" id="UP000269396">
    <property type="component" value="Unassembled WGS sequence"/>
</dbReference>
<accession>A0A183P9A7</accession>
<dbReference type="EMBL" id="UZAL01031011">
    <property type="protein sequence ID" value="VDP56520.1"/>
    <property type="molecule type" value="Genomic_DNA"/>
</dbReference>
<reference evidence="1 2" key="1">
    <citation type="submission" date="2018-11" db="EMBL/GenBank/DDBJ databases">
        <authorList>
            <consortium name="Pathogen Informatics"/>
        </authorList>
    </citation>
    <scope>NUCLEOTIDE SEQUENCE [LARGE SCALE GENOMIC DNA]</scope>
    <source>
        <strain>Denwood</strain>
        <strain evidence="2">Zambia</strain>
    </source>
</reference>
<name>A0A183P9A7_9TREM</name>